<dbReference type="Pfam" id="PF05893">
    <property type="entry name" value="LuxC"/>
    <property type="match status" value="1"/>
</dbReference>
<proteinExistence type="predicted"/>
<comment type="caution">
    <text evidence="2">The sequence shown here is derived from an EMBL/GenBank/DDBJ whole genome shotgun (WGS) entry which is preliminary data.</text>
</comment>
<protein>
    <submittedName>
        <fullName evidence="2">Acyl-CoA reductase</fullName>
    </submittedName>
</protein>
<evidence type="ECO:0000313" key="3">
    <source>
        <dbReference type="Proteomes" id="UP001596169"/>
    </source>
</evidence>
<reference evidence="3" key="1">
    <citation type="journal article" date="2019" name="Int. J. Syst. Evol. Microbiol.">
        <title>The Global Catalogue of Microorganisms (GCM) 10K type strain sequencing project: providing services to taxonomists for standard genome sequencing and annotation.</title>
        <authorList>
            <consortium name="The Broad Institute Genomics Platform"/>
            <consortium name="The Broad Institute Genome Sequencing Center for Infectious Disease"/>
            <person name="Wu L."/>
            <person name="Ma J."/>
        </authorList>
    </citation>
    <scope>NUCLEOTIDE SEQUENCE [LARGE SCALE GENOMIC DNA]</scope>
    <source>
        <strain evidence="3">JCM30009</strain>
    </source>
</reference>
<dbReference type="InterPro" id="IPR008670">
    <property type="entry name" value="CoA_reduct_LuxC"/>
</dbReference>
<dbReference type="Proteomes" id="UP001596169">
    <property type="component" value="Unassembled WGS sequence"/>
</dbReference>
<accession>A0ABW1PWY5</accession>
<gene>
    <name evidence="2" type="ORF">ACFPZP_08545</name>
</gene>
<keyword evidence="1" id="KW-0521">NADP</keyword>
<name>A0ABW1PWY5_9ENTR</name>
<dbReference type="RefSeq" id="WP_378108894.1">
    <property type="nucleotide sequence ID" value="NZ_JBHSRG010000005.1"/>
</dbReference>
<evidence type="ECO:0000256" key="1">
    <source>
        <dbReference type="ARBA" id="ARBA00022857"/>
    </source>
</evidence>
<keyword evidence="3" id="KW-1185">Reference proteome</keyword>
<sequence>MPYNFDGLNVVLGELSALTLMKELPPLPPFSDPVIAFLDAFSRRVMHDGEAKSWPDVISLGFWCRRASIEKMRANNGDLSNRIGRGVAFHIAPGNVAANFAYSLFTGLLSGNANIVRLPGRDHPQVTVITRLLDETLHLEPSLASYICLVRYDRQQAINDALSACCDTRIIWGGDETIAQIRRSPLHARALDIAFSDRYSIAVIDADSYLIHPEKKQLAQAFYNDTLLNDQNACSSPSLVVWTGRDTDTARSLFWQHFQILAEKRYPLEPVMAIEKRARLCVISTQYPGVKKVSGESNMLVRVELPTLDASVLALRGNCGFFMEYVANNLDEINAVCGERCQTLASFGISSDAFSAWLSRARPKGIDRIVPIGRTLDFSLQWDGYDLIAMLTRKYQLLPKRADNISTQKQSAK</sequence>
<evidence type="ECO:0000313" key="2">
    <source>
        <dbReference type="EMBL" id="MFC6121102.1"/>
    </source>
</evidence>
<dbReference type="EMBL" id="JBHSRG010000005">
    <property type="protein sequence ID" value="MFC6121102.1"/>
    <property type="molecule type" value="Genomic_DNA"/>
</dbReference>
<organism evidence="2 3">
    <name type="scientific">Citrobacter bitternis</name>
    <dbReference type="NCBI Taxonomy" id="1585982"/>
    <lineage>
        <taxon>Bacteria</taxon>
        <taxon>Pseudomonadati</taxon>
        <taxon>Pseudomonadota</taxon>
        <taxon>Gammaproteobacteria</taxon>
        <taxon>Enterobacterales</taxon>
        <taxon>Enterobacteriaceae</taxon>
        <taxon>Citrobacter</taxon>
    </lineage>
</organism>